<dbReference type="InterPro" id="IPR036852">
    <property type="entry name" value="Peptidase_S8/S53_dom_sf"/>
</dbReference>
<reference evidence="5" key="1">
    <citation type="submission" date="2019-10" db="EMBL/GenBank/DDBJ databases">
        <authorList>
            <person name="Zhang R."/>
            <person name="Pan Y."/>
            <person name="Wang J."/>
            <person name="Ma R."/>
            <person name="Yu S."/>
        </authorList>
    </citation>
    <scope>NUCLEOTIDE SEQUENCE</scope>
    <source>
        <strain evidence="5">LA-IB0</strain>
        <tissue evidence="5">Leaf</tissue>
    </source>
</reference>
<evidence type="ECO:0000256" key="3">
    <source>
        <dbReference type="PROSITE-ProRule" id="PRU01240"/>
    </source>
</evidence>
<dbReference type="Gene3D" id="3.50.30.30">
    <property type="match status" value="1"/>
</dbReference>
<name>A0AAV6XER2_9LAMI</name>
<evidence type="ECO:0000259" key="4">
    <source>
        <dbReference type="Pfam" id="PF00082"/>
    </source>
</evidence>
<comment type="similarity">
    <text evidence="1 3">Belongs to the peptidase S8 family.</text>
</comment>
<gene>
    <name evidence="5" type="ORF">BUALT_Bualt08G0047900</name>
</gene>
<dbReference type="GO" id="GO:0006508">
    <property type="term" value="P:proteolysis"/>
    <property type="evidence" value="ECO:0007669"/>
    <property type="project" value="InterPro"/>
</dbReference>
<sequence>MLMVYHYLVIPLGPQEGWLYKVLWNEGSLVSDALAGIDRAVADGVDILSISLSYRRTDLYENPIVIAGFGAREKGIFVSVSVGNRGPNFATLLMGLCSSIKDCRLVVCRVVITLSEARDVINYASNSDNTRASIDFQQTVVGIEPRAAPTLFGSSSTRPGRSYPRILKPDITAPKLLILAAYNPYSIEASIGNVLLARDYTLLSNTSMACPHISGIAALLKVAHLQWTPAAIQSDLKTTANPLHSTKKPIKDMAFDYRVATPLSIGAGHVDPNRSLDPGLVYDATVQDYVNLVCAMGYTLEQT</sequence>
<dbReference type="PROSITE" id="PS51892">
    <property type="entry name" value="SUBTILASE"/>
    <property type="match status" value="1"/>
</dbReference>
<evidence type="ECO:0000256" key="1">
    <source>
        <dbReference type="ARBA" id="ARBA00011073"/>
    </source>
</evidence>
<dbReference type="Pfam" id="PF00082">
    <property type="entry name" value="Peptidase_S8"/>
    <property type="match status" value="1"/>
</dbReference>
<dbReference type="Proteomes" id="UP000826271">
    <property type="component" value="Unassembled WGS sequence"/>
</dbReference>
<dbReference type="Gene3D" id="3.40.50.200">
    <property type="entry name" value="Peptidase S8/S53 domain"/>
    <property type="match status" value="2"/>
</dbReference>
<accession>A0AAV6XER2</accession>
<dbReference type="SUPFAM" id="SSF52743">
    <property type="entry name" value="Subtilisin-like"/>
    <property type="match status" value="1"/>
</dbReference>
<evidence type="ECO:0000313" key="5">
    <source>
        <dbReference type="EMBL" id="KAG8377580.1"/>
    </source>
</evidence>
<dbReference type="EMBL" id="WHWC01000008">
    <property type="protein sequence ID" value="KAG8377580.1"/>
    <property type="molecule type" value="Genomic_DNA"/>
</dbReference>
<dbReference type="InterPro" id="IPR045051">
    <property type="entry name" value="SBT"/>
</dbReference>
<proteinExistence type="inferred from homology"/>
<comment type="caution">
    <text evidence="3">Lacks conserved residue(s) required for the propagation of feature annotation.</text>
</comment>
<evidence type="ECO:0000313" key="6">
    <source>
        <dbReference type="Proteomes" id="UP000826271"/>
    </source>
</evidence>
<evidence type="ECO:0000256" key="2">
    <source>
        <dbReference type="ARBA" id="ARBA00022729"/>
    </source>
</evidence>
<dbReference type="GO" id="GO:0004252">
    <property type="term" value="F:serine-type endopeptidase activity"/>
    <property type="evidence" value="ECO:0007669"/>
    <property type="project" value="InterPro"/>
</dbReference>
<feature type="domain" description="Peptidase S8/S53" evidence="4">
    <location>
        <begin position="20"/>
        <end position="243"/>
    </location>
</feature>
<dbReference type="PANTHER" id="PTHR10795">
    <property type="entry name" value="PROPROTEIN CONVERTASE SUBTILISIN/KEXIN"/>
    <property type="match status" value="1"/>
</dbReference>
<keyword evidence="6" id="KW-1185">Reference proteome</keyword>
<comment type="caution">
    <text evidence="5">The sequence shown here is derived from an EMBL/GenBank/DDBJ whole genome shotgun (WGS) entry which is preliminary data.</text>
</comment>
<protein>
    <recommendedName>
        <fullName evidence="4">Peptidase S8/S53 domain-containing protein</fullName>
    </recommendedName>
</protein>
<dbReference type="InterPro" id="IPR000209">
    <property type="entry name" value="Peptidase_S8/S53_dom"/>
</dbReference>
<dbReference type="AlphaFoldDB" id="A0AAV6XER2"/>
<keyword evidence="2" id="KW-0732">Signal</keyword>
<organism evidence="5 6">
    <name type="scientific">Buddleja alternifolia</name>
    <dbReference type="NCBI Taxonomy" id="168488"/>
    <lineage>
        <taxon>Eukaryota</taxon>
        <taxon>Viridiplantae</taxon>
        <taxon>Streptophyta</taxon>
        <taxon>Embryophyta</taxon>
        <taxon>Tracheophyta</taxon>
        <taxon>Spermatophyta</taxon>
        <taxon>Magnoliopsida</taxon>
        <taxon>eudicotyledons</taxon>
        <taxon>Gunneridae</taxon>
        <taxon>Pentapetalae</taxon>
        <taxon>asterids</taxon>
        <taxon>lamiids</taxon>
        <taxon>Lamiales</taxon>
        <taxon>Scrophulariaceae</taxon>
        <taxon>Buddlejeae</taxon>
        <taxon>Buddleja</taxon>
    </lineage>
</organism>